<dbReference type="GO" id="GO:0005524">
    <property type="term" value="F:ATP binding"/>
    <property type="evidence" value="ECO:0007669"/>
    <property type="project" value="UniProtKB-KW"/>
</dbReference>
<dbReference type="STRING" id="195522.BD01_0346"/>
<dbReference type="InterPro" id="IPR003439">
    <property type="entry name" value="ABC_transporter-like_ATP-bd"/>
</dbReference>
<keyword evidence="11" id="KW-0689">Ribosomal protein</keyword>
<dbReference type="Proteomes" id="UP000019434">
    <property type="component" value="Chromosome"/>
</dbReference>
<evidence type="ECO:0000256" key="7">
    <source>
        <dbReference type="ARBA" id="ARBA00022967"/>
    </source>
</evidence>
<dbReference type="FunFam" id="3.40.50.300:FF:000224">
    <property type="entry name" value="Energy-coupling factor transporter ATP-binding protein EcfA"/>
    <property type="match status" value="1"/>
</dbReference>
<dbReference type="InterPro" id="IPR050095">
    <property type="entry name" value="ECF_ABC_transporter_ATP-bd"/>
</dbReference>
<keyword evidence="3" id="KW-0813">Transport</keyword>
<keyword evidence="4" id="KW-1003">Cell membrane</keyword>
<protein>
    <submittedName>
        <fullName evidence="11">Ribosomal protein L34</fullName>
    </submittedName>
</protein>
<evidence type="ECO:0000256" key="6">
    <source>
        <dbReference type="ARBA" id="ARBA00022840"/>
    </source>
</evidence>
<dbReference type="InterPro" id="IPR003593">
    <property type="entry name" value="AAA+_ATPase"/>
</dbReference>
<evidence type="ECO:0000256" key="9">
    <source>
        <dbReference type="ARBA" id="ARBA00025157"/>
    </source>
</evidence>
<evidence type="ECO:0000256" key="5">
    <source>
        <dbReference type="ARBA" id="ARBA00022741"/>
    </source>
</evidence>
<dbReference type="GO" id="GO:0043190">
    <property type="term" value="C:ATP-binding cassette (ABC) transporter complex"/>
    <property type="evidence" value="ECO:0007669"/>
    <property type="project" value="TreeGrafter"/>
</dbReference>
<dbReference type="PANTHER" id="PTHR43553">
    <property type="entry name" value="HEAVY METAL TRANSPORTER"/>
    <property type="match status" value="1"/>
</dbReference>
<dbReference type="GO" id="GO:0016887">
    <property type="term" value="F:ATP hydrolysis activity"/>
    <property type="evidence" value="ECO:0007669"/>
    <property type="project" value="InterPro"/>
</dbReference>
<dbReference type="InterPro" id="IPR015856">
    <property type="entry name" value="ABC_transpr_CbiO/EcfA_su"/>
</dbReference>
<comment type="similarity">
    <text evidence="2">Belongs to the ABC transporter superfamily.</text>
</comment>
<proteinExistence type="inferred from homology"/>
<dbReference type="CDD" id="cd03225">
    <property type="entry name" value="ABC_cobalt_CbiO_domain1"/>
    <property type="match status" value="1"/>
</dbReference>
<keyword evidence="7" id="KW-1278">Translocase</keyword>
<dbReference type="EMBL" id="CP007264">
    <property type="protein sequence ID" value="AHL21973.1"/>
    <property type="molecule type" value="Genomic_DNA"/>
</dbReference>
<dbReference type="GeneID" id="24957393"/>
<evidence type="ECO:0000256" key="1">
    <source>
        <dbReference type="ARBA" id="ARBA00004236"/>
    </source>
</evidence>
<dbReference type="HOGENOM" id="CLU_000604_1_22_2"/>
<keyword evidence="12" id="KW-1185">Reference proteome</keyword>
<dbReference type="eggNOG" id="arCOG00202">
    <property type="taxonomic scope" value="Archaea"/>
</dbReference>
<keyword evidence="8" id="KW-0472">Membrane</keyword>
<keyword evidence="11" id="KW-0687">Ribonucleoprotein</keyword>
<dbReference type="AlphaFoldDB" id="W8NRW6"/>
<keyword evidence="6" id="KW-0067">ATP-binding</keyword>
<comment type="function">
    <text evidence="9">Probably part of an ABC transporter complex. Responsible for energy coupling to the transport system.</text>
</comment>
<gene>
    <name evidence="11" type="ORF">BD01_0346</name>
</gene>
<dbReference type="PROSITE" id="PS50893">
    <property type="entry name" value="ABC_TRANSPORTER_2"/>
    <property type="match status" value="1"/>
</dbReference>
<evidence type="ECO:0000313" key="12">
    <source>
        <dbReference type="Proteomes" id="UP000019434"/>
    </source>
</evidence>
<dbReference type="GO" id="GO:0042626">
    <property type="term" value="F:ATPase-coupled transmembrane transporter activity"/>
    <property type="evidence" value="ECO:0007669"/>
    <property type="project" value="TreeGrafter"/>
</dbReference>
<dbReference type="Pfam" id="PF00005">
    <property type="entry name" value="ABC_tran"/>
    <property type="match status" value="1"/>
</dbReference>
<dbReference type="SUPFAM" id="SSF52540">
    <property type="entry name" value="P-loop containing nucleoside triphosphate hydrolases"/>
    <property type="match status" value="1"/>
</dbReference>
<dbReference type="Gene3D" id="3.40.50.300">
    <property type="entry name" value="P-loop containing nucleotide triphosphate hydrolases"/>
    <property type="match status" value="1"/>
</dbReference>
<evidence type="ECO:0000256" key="8">
    <source>
        <dbReference type="ARBA" id="ARBA00023136"/>
    </source>
</evidence>
<organism evidence="11 12">
    <name type="scientific">Thermococcus nautili</name>
    <dbReference type="NCBI Taxonomy" id="195522"/>
    <lineage>
        <taxon>Archaea</taxon>
        <taxon>Methanobacteriati</taxon>
        <taxon>Methanobacteriota</taxon>
        <taxon>Thermococci</taxon>
        <taxon>Thermococcales</taxon>
        <taxon>Thermococcaceae</taxon>
        <taxon>Thermococcus</taxon>
    </lineage>
</organism>
<dbReference type="PROSITE" id="PS00211">
    <property type="entry name" value="ABC_TRANSPORTER_1"/>
    <property type="match status" value="1"/>
</dbReference>
<dbReference type="RefSeq" id="WP_042689284.1">
    <property type="nucleotide sequence ID" value="NZ_CP007264.1"/>
</dbReference>
<evidence type="ECO:0000256" key="4">
    <source>
        <dbReference type="ARBA" id="ARBA00022475"/>
    </source>
</evidence>
<feature type="domain" description="ABC transporter" evidence="10">
    <location>
        <begin position="2"/>
        <end position="247"/>
    </location>
</feature>
<dbReference type="OrthoDB" id="18209at2157"/>
<name>W8NRW6_9EURY</name>
<evidence type="ECO:0000313" key="11">
    <source>
        <dbReference type="EMBL" id="AHL21973.1"/>
    </source>
</evidence>
<evidence type="ECO:0000256" key="2">
    <source>
        <dbReference type="ARBA" id="ARBA00005417"/>
    </source>
</evidence>
<dbReference type="PANTHER" id="PTHR43553:SF21">
    <property type="entry name" value="ABC TRANSPORTER ATP-BINDING PROTEIN MA_1418-RELATED"/>
    <property type="match status" value="1"/>
</dbReference>
<dbReference type="GO" id="GO:0005840">
    <property type="term" value="C:ribosome"/>
    <property type="evidence" value="ECO:0007669"/>
    <property type="project" value="UniProtKB-KW"/>
</dbReference>
<evidence type="ECO:0000259" key="10">
    <source>
        <dbReference type="PROSITE" id="PS50893"/>
    </source>
</evidence>
<dbReference type="KEGG" id="tnu:BD01_0346"/>
<reference evidence="11 12" key="1">
    <citation type="submission" date="2014-02" db="EMBL/GenBank/DDBJ databases">
        <title>Genome Sequence of an Hyperthermophilic Archaeon, Thermococcus nautili 30-1, producing viral vesicles.</title>
        <authorList>
            <person name="Oberto J."/>
            <person name="Gaudin M."/>
            <person name="Cossu M."/>
            <person name="Gorlas A."/>
            <person name="Slesarev A."/>
            <person name="Marguet E."/>
            <person name="Forterre P."/>
        </authorList>
    </citation>
    <scope>NUCLEOTIDE SEQUENCE [LARGE SCALE GENOMIC DNA]</scope>
    <source>
        <strain evidence="11 12">30-1</strain>
    </source>
</reference>
<evidence type="ECO:0000256" key="3">
    <source>
        <dbReference type="ARBA" id="ARBA00022448"/>
    </source>
</evidence>
<sequence length="277" mass="30240">MIELRDVTFRYPRSKNPALMDVSLKIGDGEFVGILGPSGSGKSTLALTLNGIIPNSIRGAFSGEVIVRDPKTGKTFKTTETPVSKLSTLVGLVLQNPESQLFNMTVEDEVAFALENLGLPREEIAERVEWALKVVGLGGLENEFPPNLSGGEKQRLAIASVIAMKPSHLILDEPTSQLDPKGKREVLRVVEELNRAGTTVVMVEHDSRFLFRKADRLVVLNGGRVILQGTPREVAERVEELVEIGVKVPHSLLLSRALGLPPALSPQEFPSRVARRD</sequence>
<comment type="subcellular location">
    <subcellularLocation>
        <location evidence="1">Cell membrane</location>
    </subcellularLocation>
</comment>
<dbReference type="InterPro" id="IPR027417">
    <property type="entry name" value="P-loop_NTPase"/>
</dbReference>
<dbReference type="InterPro" id="IPR017871">
    <property type="entry name" value="ABC_transporter-like_CS"/>
</dbReference>
<dbReference type="SMART" id="SM00382">
    <property type="entry name" value="AAA"/>
    <property type="match status" value="1"/>
</dbReference>
<accession>W8NRW6</accession>
<keyword evidence="5" id="KW-0547">Nucleotide-binding</keyword>